<keyword evidence="8 14" id="KW-0547">Nucleotide-binding</keyword>
<dbReference type="InterPro" id="IPR003661">
    <property type="entry name" value="HisK_dim/P_dom"/>
</dbReference>
<accession>A0ABY4ZRL1</accession>
<feature type="transmembrane region" description="Helical" evidence="14">
    <location>
        <begin position="12"/>
        <end position="34"/>
    </location>
</feature>
<dbReference type="EC" id="2.7.13.3" evidence="14"/>
<dbReference type="SUPFAM" id="SSF47384">
    <property type="entry name" value="Homodimeric domain of signal transducing histidine kinase"/>
    <property type="match status" value="1"/>
</dbReference>
<dbReference type="Gene3D" id="1.10.287.130">
    <property type="match status" value="1"/>
</dbReference>
<gene>
    <name evidence="17" type="ORF">MZV50_23285</name>
</gene>
<keyword evidence="5" id="KW-0597">Phosphoprotein</keyword>
<keyword evidence="4 14" id="KW-0997">Cell inner membrane</keyword>
<evidence type="ECO:0000256" key="5">
    <source>
        <dbReference type="ARBA" id="ARBA00022553"/>
    </source>
</evidence>
<evidence type="ECO:0000256" key="6">
    <source>
        <dbReference type="ARBA" id="ARBA00022679"/>
    </source>
</evidence>
<dbReference type="Gene3D" id="6.10.340.10">
    <property type="match status" value="1"/>
</dbReference>
<evidence type="ECO:0000256" key="2">
    <source>
        <dbReference type="ARBA" id="ARBA00004533"/>
    </source>
</evidence>
<keyword evidence="10 14" id="KW-0067">ATP-binding</keyword>
<evidence type="ECO:0000256" key="14">
    <source>
        <dbReference type="RuleBase" id="RU364088"/>
    </source>
</evidence>
<dbReference type="PANTHER" id="PTHR45436:SF9">
    <property type="entry name" value="SENSOR PROTEIN"/>
    <property type="match status" value="1"/>
</dbReference>
<keyword evidence="7 14" id="KW-0812">Transmembrane</keyword>
<dbReference type="GO" id="GO:0004673">
    <property type="term" value="F:protein histidine kinase activity"/>
    <property type="evidence" value="ECO:0007669"/>
    <property type="project" value="UniProtKB-EC"/>
</dbReference>
<evidence type="ECO:0000256" key="7">
    <source>
        <dbReference type="ARBA" id="ARBA00022692"/>
    </source>
</evidence>
<dbReference type="PROSITE" id="PS50109">
    <property type="entry name" value="HIS_KIN"/>
    <property type="match status" value="1"/>
</dbReference>
<dbReference type="NCBIfam" id="TIGR01386">
    <property type="entry name" value="cztS_silS_copS"/>
    <property type="match status" value="1"/>
</dbReference>
<evidence type="ECO:0000256" key="1">
    <source>
        <dbReference type="ARBA" id="ARBA00000085"/>
    </source>
</evidence>
<dbReference type="CDD" id="cd00075">
    <property type="entry name" value="HATPase"/>
    <property type="match status" value="1"/>
</dbReference>
<keyword evidence="6 14" id="KW-0808">Transferase</keyword>
<comment type="subcellular location">
    <subcellularLocation>
        <location evidence="2 14">Cell inner membrane</location>
    </subcellularLocation>
</comment>
<dbReference type="Pfam" id="PF02518">
    <property type="entry name" value="HATPase_c"/>
    <property type="match status" value="1"/>
</dbReference>
<dbReference type="InterPro" id="IPR005467">
    <property type="entry name" value="His_kinase_dom"/>
</dbReference>
<dbReference type="CDD" id="cd00082">
    <property type="entry name" value="HisKA"/>
    <property type="match status" value="1"/>
</dbReference>
<dbReference type="SMART" id="SM00388">
    <property type="entry name" value="HisKA"/>
    <property type="match status" value="1"/>
</dbReference>
<evidence type="ECO:0000259" key="15">
    <source>
        <dbReference type="PROSITE" id="PS50109"/>
    </source>
</evidence>
<evidence type="ECO:0000256" key="11">
    <source>
        <dbReference type="ARBA" id="ARBA00022989"/>
    </source>
</evidence>
<dbReference type="Gene3D" id="3.30.565.10">
    <property type="entry name" value="Histidine kinase-like ATPase, C-terminal domain"/>
    <property type="match status" value="1"/>
</dbReference>
<evidence type="ECO:0000256" key="9">
    <source>
        <dbReference type="ARBA" id="ARBA00022777"/>
    </source>
</evidence>
<reference evidence="17 18" key="1">
    <citation type="submission" date="2022-04" db="EMBL/GenBank/DDBJ databases">
        <title>Genome sequence of soybean root-associated Caulobacter segnis RL271.</title>
        <authorList>
            <person name="Longley R."/>
            <person name="Bonito G."/>
            <person name="Trigodet F."/>
            <person name="Crosson S."/>
            <person name="Fiebig A."/>
        </authorList>
    </citation>
    <scope>NUCLEOTIDE SEQUENCE [LARGE SCALE GENOMIC DNA]</scope>
    <source>
        <strain evidence="17 18">RL271</strain>
    </source>
</reference>
<dbReference type="InterPro" id="IPR004358">
    <property type="entry name" value="Sig_transdc_His_kin-like_C"/>
</dbReference>
<dbReference type="PROSITE" id="PS50885">
    <property type="entry name" value="HAMP"/>
    <property type="match status" value="1"/>
</dbReference>
<dbReference type="PANTHER" id="PTHR45436">
    <property type="entry name" value="SENSOR HISTIDINE KINASE YKOH"/>
    <property type="match status" value="1"/>
</dbReference>
<dbReference type="EMBL" id="CP096040">
    <property type="protein sequence ID" value="USQ95437.1"/>
    <property type="molecule type" value="Genomic_DNA"/>
</dbReference>
<dbReference type="Pfam" id="PF00672">
    <property type="entry name" value="HAMP"/>
    <property type="match status" value="1"/>
</dbReference>
<evidence type="ECO:0000256" key="13">
    <source>
        <dbReference type="ARBA" id="ARBA00023136"/>
    </source>
</evidence>
<evidence type="ECO:0000256" key="3">
    <source>
        <dbReference type="ARBA" id="ARBA00022475"/>
    </source>
</evidence>
<feature type="domain" description="Histidine kinase" evidence="15">
    <location>
        <begin position="239"/>
        <end position="452"/>
    </location>
</feature>
<dbReference type="SMART" id="SM00387">
    <property type="entry name" value="HATPase_c"/>
    <property type="match status" value="1"/>
</dbReference>
<evidence type="ECO:0000256" key="4">
    <source>
        <dbReference type="ARBA" id="ARBA00022519"/>
    </source>
</evidence>
<dbReference type="InterPro" id="IPR036097">
    <property type="entry name" value="HisK_dim/P_sf"/>
</dbReference>
<keyword evidence="18" id="KW-1185">Reference proteome</keyword>
<keyword evidence="13 14" id="KW-0472">Membrane</keyword>
<keyword evidence="12 14" id="KW-0902">Two-component regulatory system</keyword>
<dbReference type="SMART" id="SM00304">
    <property type="entry name" value="HAMP"/>
    <property type="match status" value="1"/>
</dbReference>
<evidence type="ECO:0000256" key="12">
    <source>
        <dbReference type="ARBA" id="ARBA00023012"/>
    </source>
</evidence>
<feature type="domain" description="HAMP" evidence="16">
    <location>
        <begin position="178"/>
        <end position="231"/>
    </location>
</feature>
<protein>
    <recommendedName>
        <fullName evidence="14">Sensor protein</fullName>
        <ecNumber evidence="14">2.7.13.3</ecNumber>
    </recommendedName>
</protein>
<keyword evidence="11 14" id="KW-1133">Transmembrane helix</keyword>
<dbReference type="PRINTS" id="PR00344">
    <property type="entry name" value="BCTRLSENSOR"/>
</dbReference>
<evidence type="ECO:0000313" key="17">
    <source>
        <dbReference type="EMBL" id="USQ95437.1"/>
    </source>
</evidence>
<dbReference type="Pfam" id="PF00512">
    <property type="entry name" value="HisKA"/>
    <property type="match status" value="1"/>
</dbReference>
<dbReference type="InterPro" id="IPR006290">
    <property type="entry name" value="CztS_silS_copS"/>
</dbReference>
<dbReference type="Proteomes" id="UP001057520">
    <property type="component" value="Chromosome"/>
</dbReference>
<evidence type="ECO:0000259" key="16">
    <source>
        <dbReference type="PROSITE" id="PS50885"/>
    </source>
</evidence>
<keyword evidence="9 14" id="KW-0418">Kinase</keyword>
<proteinExistence type="predicted"/>
<dbReference type="InterPro" id="IPR003660">
    <property type="entry name" value="HAMP_dom"/>
</dbReference>
<feature type="transmembrane region" description="Helical" evidence="14">
    <location>
        <begin position="152"/>
        <end position="177"/>
    </location>
</feature>
<dbReference type="InterPro" id="IPR003594">
    <property type="entry name" value="HATPase_dom"/>
</dbReference>
<evidence type="ECO:0000256" key="8">
    <source>
        <dbReference type="ARBA" id="ARBA00022741"/>
    </source>
</evidence>
<dbReference type="InterPro" id="IPR036890">
    <property type="entry name" value="HATPase_C_sf"/>
</dbReference>
<sequence>MIAAPKSIAGRLALMFAIATGAVSILAGVTLFSFQSLELKRHQAEELSARSEIIEAMIRRSEDPTRWPLMTDKLKSFTPADGSIRYRIESADPRFQFMPGTALEPARNGFGVIHADGKRFMTLSRKVPAFGRRPDVRLVIAADTAPFDASRYVLGVGALGMSVLITALVSLLGWWIARRGLAPVDRLSQRAGALNPADLSLRMPTQDLPAELVGLMSAFNGALDRLQAAYERLAAFNADVAHELRTPLGNLIGQTQVALSRTRDADELEDTLHSNLEELERLRTIINDMLFMARADQGALAANLAPLSLAALTHKTADFLDVLFEDAEVRLEVRGDATVTADASLLGRAVTNLLDNAIRHGVDCKTVRVTIEPQDKVVCLSVRNKGGPIPGPHLARLFDRFYRMDRAREHSGEVHGLGLAVVKAIVAMHGGSVFARCEGGEVLIGFLLPRAEPMATDGGLATVAAEPPPERETLDA</sequence>
<dbReference type="SUPFAM" id="SSF55874">
    <property type="entry name" value="ATPase domain of HSP90 chaperone/DNA topoisomerase II/histidine kinase"/>
    <property type="match status" value="1"/>
</dbReference>
<organism evidence="17 18">
    <name type="scientific">Caulobacter segnis</name>
    <dbReference type="NCBI Taxonomy" id="88688"/>
    <lineage>
        <taxon>Bacteria</taxon>
        <taxon>Pseudomonadati</taxon>
        <taxon>Pseudomonadota</taxon>
        <taxon>Alphaproteobacteria</taxon>
        <taxon>Caulobacterales</taxon>
        <taxon>Caulobacteraceae</taxon>
        <taxon>Caulobacter</taxon>
    </lineage>
</organism>
<evidence type="ECO:0000313" key="18">
    <source>
        <dbReference type="Proteomes" id="UP001057520"/>
    </source>
</evidence>
<name>A0ABY4ZRL1_9CAUL</name>
<evidence type="ECO:0000256" key="10">
    <source>
        <dbReference type="ARBA" id="ARBA00022840"/>
    </source>
</evidence>
<comment type="catalytic activity">
    <reaction evidence="1 14">
        <text>ATP + protein L-histidine = ADP + protein N-phospho-L-histidine.</text>
        <dbReference type="EC" id="2.7.13.3"/>
    </reaction>
</comment>
<comment type="function">
    <text evidence="14">Member of a two-component regulatory system.</text>
</comment>
<keyword evidence="3 14" id="KW-1003">Cell membrane</keyword>
<dbReference type="InterPro" id="IPR050428">
    <property type="entry name" value="TCS_sensor_his_kinase"/>
</dbReference>